<proteinExistence type="predicted"/>
<dbReference type="Proteomes" id="UP000821845">
    <property type="component" value="Chromosome 5"/>
</dbReference>
<comment type="caution">
    <text evidence="1">The sequence shown here is derived from an EMBL/GenBank/DDBJ whole genome shotgun (WGS) entry which is preliminary data.</text>
</comment>
<evidence type="ECO:0000313" key="1">
    <source>
        <dbReference type="EMBL" id="KAH6931373.1"/>
    </source>
</evidence>
<sequence length="252" mass="27006">MSVVRRQRAAALWIPFALVAASTVIASSVQKIEGRAHVMKRWVLRSVMPCRSSRSGIPSWEKSELSDFGAAHNAITSFSSIRWTTCPQPSCRVSDIAAKSGRLRSDSGRGSTSRRSVGACNAGKTVGGRAWGGIVASAFAERRLWLARRVPDGPGLRRGVRQRSLCVCVCGSMAILSRAPESDRNRFAVYGADVEKHAATEPAPENSVGCDEWEGILLAFAVRGPTGSVVLARQPRAAVDSMALSEVRLGTL</sequence>
<gene>
    <name evidence="1" type="ORF">HPB50_023993</name>
</gene>
<keyword evidence="2" id="KW-1185">Reference proteome</keyword>
<accession>A0ACB7S9E4</accession>
<name>A0ACB7S9E4_HYAAI</name>
<dbReference type="EMBL" id="CM023485">
    <property type="protein sequence ID" value="KAH6931373.1"/>
    <property type="molecule type" value="Genomic_DNA"/>
</dbReference>
<organism evidence="1 2">
    <name type="scientific">Hyalomma asiaticum</name>
    <name type="common">Tick</name>
    <dbReference type="NCBI Taxonomy" id="266040"/>
    <lineage>
        <taxon>Eukaryota</taxon>
        <taxon>Metazoa</taxon>
        <taxon>Ecdysozoa</taxon>
        <taxon>Arthropoda</taxon>
        <taxon>Chelicerata</taxon>
        <taxon>Arachnida</taxon>
        <taxon>Acari</taxon>
        <taxon>Parasitiformes</taxon>
        <taxon>Ixodida</taxon>
        <taxon>Ixodoidea</taxon>
        <taxon>Ixodidae</taxon>
        <taxon>Hyalomminae</taxon>
        <taxon>Hyalomma</taxon>
    </lineage>
</organism>
<reference evidence="1" key="1">
    <citation type="submission" date="2020-05" db="EMBL/GenBank/DDBJ databases">
        <title>Large-scale comparative analyses of tick genomes elucidate their genetic diversity and vector capacities.</title>
        <authorList>
            <person name="Jia N."/>
            <person name="Wang J."/>
            <person name="Shi W."/>
            <person name="Du L."/>
            <person name="Sun Y."/>
            <person name="Zhan W."/>
            <person name="Jiang J."/>
            <person name="Wang Q."/>
            <person name="Zhang B."/>
            <person name="Ji P."/>
            <person name="Sakyi L.B."/>
            <person name="Cui X."/>
            <person name="Yuan T."/>
            <person name="Jiang B."/>
            <person name="Yang W."/>
            <person name="Lam T.T.-Y."/>
            <person name="Chang Q."/>
            <person name="Ding S."/>
            <person name="Wang X."/>
            <person name="Zhu J."/>
            <person name="Ruan X."/>
            <person name="Zhao L."/>
            <person name="Wei J."/>
            <person name="Que T."/>
            <person name="Du C."/>
            <person name="Cheng J."/>
            <person name="Dai P."/>
            <person name="Han X."/>
            <person name="Huang E."/>
            <person name="Gao Y."/>
            <person name="Liu J."/>
            <person name="Shao H."/>
            <person name="Ye R."/>
            <person name="Li L."/>
            <person name="Wei W."/>
            <person name="Wang X."/>
            <person name="Wang C."/>
            <person name="Yang T."/>
            <person name="Huo Q."/>
            <person name="Li W."/>
            <person name="Guo W."/>
            <person name="Chen H."/>
            <person name="Zhou L."/>
            <person name="Ni X."/>
            <person name="Tian J."/>
            <person name="Zhou Y."/>
            <person name="Sheng Y."/>
            <person name="Liu T."/>
            <person name="Pan Y."/>
            <person name="Xia L."/>
            <person name="Li J."/>
            <person name="Zhao F."/>
            <person name="Cao W."/>
        </authorList>
    </citation>
    <scope>NUCLEOTIDE SEQUENCE</scope>
    <source>
        <strain evidence="1">Hyas-2018</strain>
    </source>
</reference>
<protein>
    <submittedName>
        <fullName evidence="1">Uncharacterized protein</fullName>
    </submittedName>
</protein>
<evidence type="ECO:0000313" key="2">
    <source>
        <dbReference type="Proteomes" id="UP000821845"/>
    </source>
</evidence>